<organism evidence="2 3">
    <name type="scientific">Yinghuangia aomiensis</name>
    <dbReference type="NCBI Taxonomy" id="676205"/>
    <lineage>
        <taxon>Bacteria</taxon>
        <taxon>Bacillati</taxon>
        <taxon>Actinomycetota</taxon>
        <taxon>Actinomycetes</taxon>
        <taxon>Kitasatosporales</taxon>
        <taxon>Streptomycetaceae</taxon>
        <taxon>Yinghuangia</taxon>
    </lineage>
</organism>
<evidence type="ECO:0000313" key="2">
    <source>
        <dbReference type="EMBL" id="GAA4993832.1"/>
    </source>
</evidence>
<feature type="compositionally biased region" description="Basic and acidic residues" evidence="1">
    <location>
        <begin position="109"/>
        <end position="120"/>
    </location>
</feature>
<feature type="compositionally biased region" description="Basic and acidic residues" evidence="1">
    <location>
        <begin position="35"/>
        <end position="49"/>
    </location>
</feature>
<accession>A0ABP9ICH6</accession>
<reference evidence="3" key="1">
    <citation type="journal article" date="2019" name="Int. J. Syst. Evol. Microbiol.">
        <title>The Global Catalogue of Microorganisms (GCM) 10K type strain sequencing project: providing services to taxonomists for standard genome sequencing and annotation.</title>
        <authorList>
            <consortium name="The Broad Institute Genomics Platform"/>
            <consortium name="The Broad Institute Genome Sequencing Center for Infectious Disease"/>
            <person name="Wu L."/>
            <person name="Ma J."/>
        </authorList>
    </citation>
    <scope>NUCLEOTIDE SEQUENCE [LARGE SCALE GENOMIC DNA]</scope>
    <source>
        <strain evidence="3">JCM 17986</strain>
    </source>
</reference>
<feature type="compositionally biased region" description="Low complexity" evidence="1">
    <location>
        <begin position="77"/>
        <end position="90"/>
    </location>
</feature>
<feature type="compositionally biased region" description="Low complexity" evidence="1">
    <location>
        <begin position="24"/>
        <end position="34"/>
    </location>
</feature>
<comment type="caution">
    <text evidence="2">The sequence shown here is derived from an EMBL/GenBank/DDBJ whole genome shotgun (WGS) entry which is preliminary data.</text>
</comment>
<gene>
    <name evidence="2" type="ORF">GCM10023205_78180</name>
</gene>
<proteinExistence type="predicted"/>
<protein>
    <submittedName>
        <fullName evidence="2">Uncharacterized protein</fullName>
    </submittedName>
</protein>
<sequence>MAAAVTELPEPDDDASASWIPEYTAIAPMAAITTARRERLARTEEDSPRKRMRGANGPAGRQRTSRTTAPGYPADARTTGGNRTPGTPGRKAAARAERNHGGRFPAALRRAEAARRGDPA</sequence>
<evidence type="ECO:0000313" key="3">
    <source>
        <dbReference type="Proteomes" id="UP001500466"/>
    </source>
</evidence>
<name>A0ABP9ICH6_9ACTN</name>
<evidence type="ECO:0000256" key="1">
    <source>
        <dbReference type="SAM" id="MobiDB-lite"/>
    </source>
</evidence>
<keyword evidence="3" id="KW-1185">Reference proteome</keyword>
<feature type="region of interest" description="Disordered" evidence="1">
    <location>
        <begin position="1"/>
        <end position="120"/>
    </location>
</feature>
<dbReference type="EMBL" id="BAABHS010000050">
    <property type="protein sequence ID" value="GAA4993832.1"/>
    <property type="molecule type" value="Genomic_DNA"/>
</dbReference>
<dbReference type="Proteomes" id="UP001500466">
    <property type="component" value="Unassembled WGS sequence"/>
</dbReference>